<feature type="domain" description="C2H2-type" evidence="6">
    <location>
        <begin position="724"/>
        <end position="744"/>
    </location>
</feature>
<evidence type="ECO:0000256" key="4">
    <source>
        <dbReference type="ARBA" id="ARBA00023186"/>
    </source>
</evidence>
<dbReference type="OrthoDB" id="364858at2759"/>
<dbReference type="Gene3D" id="2.40.30.60">
    <property type="entry name" value="RimM"/>
    <property type="match status" value="1"/>
</dbReference>
<dbReference type="Proteomes" id="UP000242942">
    <property type="component" value="Chromosome 6"/>
</dbReference>
<dbReference type="InterPro" id="IPR009000">
    <property type="entry name" value="Transl_B-barrel_sf"/>
</dbReference>
<proteinExistence type="predicted"/>
<reference evidence="7 8" key="1">
    <citation type="submission" date="2016-06" db="EMBL/GenBank/DDBJ databases">
        <authorList>
            <consortium name="Pathogen Informatics"/>
        </authorList>
    </citation>
    <scope>NUCLEOTIDE SEQUENCE [LARGE SCALE GENOMIC DNA]</scope>
    <source>
        <strain evidence="7">PocGH01</strain>
    </source>
</reference>
<dbReference type="Pfam" id="PF01782">
    <property type="entry name" value="RimM"/>
    <property type="match status" value="1"/>
</dbReference>
<evidence type="ECO:0000256" key="5">
    <source>
        <dbReference type="SAM" id="MobiDB-lite"/>
    </source>
</evidence>
<keyword evidence="4" id="KW-0143">Chaperone</keyword>
<dbReference type="EMBL" id="LT594587">
    <property type="protein sequence ID" value="SCP03951.1"/>
    <property type="molecule type" value="Genomic_DNA"/>
</dbReference>
<name>A0A1D3TG76_PLAOA</name>
<accession>A0A1D3TG76</accession>
<dbReference type="PROSITE" id="PS00028">
    <property type="entry name" value="ZINC_FINGER_C2H2_1"/>
    <property type="match status" value="1"/>
</dbReference>
<feature type="region of interest" description="Disordered" evidence="5">
    <location>
        <begin position="681"/>
        <end position="700"/>
    </location>
</feature>
<keyword evidence="2" id="KW-0690">Ribosome biogenesis</keyword>
<protein>
    <submittedName>
        <fullName evidence="7">Ribosome maturation factor RimM, putative</fullName>
    </submittedName>
</protein>
<dbReference type="VEuPathDB" id="PlasmoDB:POWCR01_060019900"/>
<gene>
    <name evidence="7" type="primary">RimM</name>
    <name evidence="7" type="ORF">POCGH01_06025100</name>
</gene>
<keyword evidence="8" id="KW-1185">Reference proteome</keyword>
<evidence type="ECO:0000256" key="2">
    <source>
        <dbReference type="ARBA" id="ARBA00022517"/>
    </source>
</evidence>
<dbReference type="AlphaFoldDB" id="A0A1D3TG76"/>
<dbReference type="InterPro" id="IPR013087">
    <property type="entry name" value="Znf_C2H2_type"/>
</dbReference>
<evidence type="ECO:0000259" key="6">
    <source>
        <dbReference type="PROSITE" id="PS00028"/>
    </source>
</evidence>
<dbReference type="InterPro" id="IPR011961">
    <property type="entry name" value="RimM"/>
</dbReference>
<dbReference type="VEuPathDB" id="PlasmoDB:PocGH01_06025100"/>
<evidence type="ECO:0000313" key="7">
    <source>
        <dbReference type="EMBL" id="SCP03951.1"/>
    </source>
</evidence>
<organism evidence="7 8">
    <name type="scientific">Plasmodium ovale</name>
    <name type="common">malaria parasite P. ovale</name>
    <dbReference type="NCBI Taxonomy" id="36330"/>
    <lineage>
        <taxon>Eukaryota</taxon>
        <taxon>Sar</taxon>
        <taxon>Alveolata</taxon>
        <taxon>Apicomplexa</taxon>
        <taxon>Aconoidasida</taxon>
        <taxon>Haemosporida</taxon>
        <taxon>Plasmodiidae</taxon>
        <taxon>Plasmodium</taxon>
        <taxon>Plasmodium (Plasmodium)</taxon>
    </lineage>
</organism>
<dbReference type="GO" id="GO:0006364">
    <property type="term" value="P:rRNA processing"/>
    <property type="evidence" value="ECO:0007669"/>
    <property type="project" value="UniProtKB-KW"/>
</dbReference>
<dbReference type="PANTHER" id="PTHR33692">
    <property type="entry name" value="RIBOSOME MATURATION FACTOR RIMM"/>
    <property type="match status" value="1"/>
</dbReference>
<keyword evidence="1" id="KW-0963">Cytoplasm</keyword>
<evidence type="ECO:0000313" key="8">
    <source>
        <dbReference type="Proteomes" id="UP000242942"/>
    </source>
</evidence>
<dbReference type="SUPFAM" id="SSF50447">
    <property type="entry name" value="Translation proteins"/>
    <property type="match status" value="1"/>
</dbReference>
<dbReference type="InterPro" id="IPR002676">
    <property type="entry name" value="RimM_N"/>
</dbReference>
<keyword evidence="3" id="KW-0698">rRNA processing</keyword>
<dbReference type="GO" id="GO:0043022">
    <property type="term" value="F:ribosome binding"/>
    <property type="evidence" value="ECO:0007669"/>
    <property type="project" value="InterPro"/>
</dbReference>
<dbReference type="GO" id="GO:0005840">
    <property type="term" value="C:ribosome"/>
    <property type="evidence" value="ECO:0007669"/>
    <property type="project" value="InterPro"/>
</dbReference>
<dbReference type="InterPro" id="IPR036976">
    <property type="entry name" value="RimM_N_sf"/>
</dbReference>
<evidence type="ECO:0000256" key="1">
    <source>
        <dbReference type="ARBA" id="ARBA00022490"/>
    </source>
</evidence>
<dbReference type="PANTHER" id="PTHR33692:SF1">
    <property type="entry name" value="RIBOSOME MATURATION FACTOR RIMM"/>
    <property type="match status" value="1"/>
</dbReference>
<sequence length="819" mass="93740">MGFSCPKEFCSNPYFIPYNAYYRRNKQKLFLTFNNFLSCEKVQKKNALRKRAKNIIAGDAFSTHSQDEKSIKLHNHLPDKKELAVKSGEFPPTEGHELDREAAIELLDKAVDRTVDKAVDRTVDKTVDKAVDRTVDKAVDRTVDKTVDRTVDKAVDRTVDKTVDKAVDRTVDKAVDRTVDKTVDRTVDKAVDRTVDKTVDKAVDRTVDKAVDRTVDKTVDRTVDKAVDRTVDKTVDKAVDRTVDKAVDRTVDKTVDRTVDKAVDRTVDKTVDKAVDRTVDKAVDRTVDKTVDKTVDRTVDKTVDIQLSDSNAHPSTRTFLTGTKYYRRSKYSKAGFLKGRQKDENNFTATREDNPLASDMFNDLMGGSYVESREELIKDNLKKSVQASSMSIPELLIKNYYSDSNRQNDLDLVMKKKSTNEMISVEKKNTSDTYEQVEKAHLDSTQRNSTVSFMNEFTVIGEIVGIHGLHGWLKVVSFTTFNDIRFKKNSYRYLFMNTYPYPLPVKIIDVKESLKVGFLYVKLEKIISRTDGLKLKNCLLCDDKRNFPDLGENKYISTDLLNFDIYIFNDFTNTSIGKVFTFLSKYDYICSRSVQEISDDLIKIELNKNVPLQQVFNIMNASKLANTTNADNSNNVVGNSPEKNSGPIKLLMNRTNFNLRQWDRGGSNSFLAQNDANTNNHMVRNDEFSGSGGSDETERIRGDKNYYDSLDNFDGCSYKKIYKCDFCDDVYESVMEASEHENSHFQSDEELLHHSTLAQEATSKERLRQVMHTDLQGVKRKIDYFFIPIVKEKTIRAVHYELKKIYLDISTVFLLDDQK</sequence>
<evidence type="ECO:0000256" key="3">
    <source>
        <dbReference type="ARBA" id="ARBA00022552"/>
    </source>
</evidence>